<dbReference type="RefSeq" id="WP_116687010.1">
    <property type="nucleotide sequence ID" value="NZ_CAWNYD010000003.1"/>
</dbReference>
<dbReference type="Proteomes" id="UP000244906">
    <property type="component" value="Unassembled WGS sequence"/>
</dbReference>
<reference evidence="1 2" key="1">
    <citation type="submission" date="2018-04" db="EMBL/GenBank/DDBJ databases">
        <title>Thalassorhabdus spongiae gen. nov., sp. nov., isolated from a marine sponge in South-West Iceland.</title>
        <authorList>
            <person name="Knobloch S."/>
            <person name="Daussin A."/>
            <person name="Johannsson R."/>
            <person name="Marteinsson V.T."/>
        </authorList>
    </citation>
    <scope>NUCLEOTIDE SEQUENCE [LARGE SCALE GENOMIC DNA]</scope>
    <source>
        <strain evidence="1 2">Hp12</strain>
    </source>
</reference>
<accession>A0A2V1H303</accession>
<proteinExistence type="predicted"/>
<dbReference type="AlphaFoldDB" id="A0A2V1H303"/>
<sequence length="85" mass="9201">MKKITHIAPAEADSQLLSKPIAQEGVINYPARELGLCAGFSNNQYCTTTEVYPDSSHVTEEQCNLAQVAAITGGLDYLLGREESE</sequence>
<comment type="caution">
    <text evidence="1">The sequence shown here is derived from an EMBL/GenBank/DDBJ whole genome shotgun (WGS) entry which is preliminary data.</text>
</comment>
<keyword evidence="2" id="KW-1185">Reference proteome</keyword>
<evidence type="ECO:0000313" key="1">
    <source>
        <dbReference type="EMBL" id="PVZ69677.1"/>
    </source>
</evidence>
<name>A0A2V1H303_9GAMM</name>
<gene>
    <name evidence="1" type="ORF">DC094_10265</name>
</gene>
<organism evidence="1 2">
    <name type="scientific">Pelagibaculum spongiae</name>
    <dbReference type="NCBI Taxonomy" id="2080658"/>
    <lineage>
        <taxon>Bacteria</taxon>
        <taxon>Pseudomonadati</taxon>
        <taxon>Pseudomonadota</taxon>
        <taxon>Gammaproteobacteria</taxon>
        <taxon>Oceanospirillales</taxon>
        <taxon>Pelagibaculum</taxon>
    </lineage>
</organism>
<dbReference type="Gene3D" id="3.40.630.10">
    <property type="entry name" value="Zn peptidases"/>
    <property type="match status" value="1"/>
</dbReference>
<protein>
    <submittedName>
        <fullName evidence="1">Uncharacterized protein</fullName>
    </submittedName>
</protein>
<dbReference type="EMBL" id="QDDL01000003">
    <property type="protein sequence ID" value="PVZ69677.1"/>
    <property type="molecule type" value="Genomic_DNA"/>
</dbReference>
<evidence type="ECO:0000313" key="2">
    <source>
        <dbReference type="Proteomes" id="UP000244906"/>
    </source>
</evidence>